<dbReference type="AlphaFoldDB" id="A0AAD9CXV0"/>
<evidence type="ECO:0000256" key="8">
    <source>
        <dbReference type="ARBA" id="ARBA00023002"/>
    </source>
</evidence>
<keyword evidence="7 12" id="KW-1133">Transmembrane helix</keyword>
<sequence length="358" mass="38458">MVADTLHLKAHPLHPTYTVLGHDIVIDLPVQTLILSAVGALFLLRYLYSFLRLILELTVVPGININAFKSRSSPTWAVVTGATSGIGPEWARQLASKKFNIVLIGRRPDALAQVAQEIGSKYGVETKTVAIDLADPSSRAKEFANVEALAKDIDIGILVNNAGSSHEMPVAFAETSTEEIETIIQVNTFGTLGLTRAILPSLIARSAGRGKPKSLVLNVGSLSGRIPSSLLATYSCTKGGLQTWTKALAQEVKNQGVIVSMVQPAFVVSNMSKIRRTSATVPSPRAWVRSALASIGLAKGAQGRAAESTPYWSHAIMDYVVGLFGSVSENAAIKVVDSMHRDIRKRALKKKAREAKRQ</sequence>
<proteinExistence type="inferred from homology"/>
<dbReference type="PRINTS" id="PR00081">
    <property type="entry name" value="GDHRDH"/>
</dbReference>
<dbReference type="Pfam" id="PF00106">
    <property type="entry name" value="adh_short"/>
    <property type="match status" value="1"/>
</dbReference>
<dbReference type="Gene3D" id="3.40.50.720">
    <property type="entry name" value="NAD(P)-binding Rossmann-like Domain"/>
    <property type="match status" value="1"/>
</dbReference>
<evidence type="ECO:0000256" key="11">
    <source>
        <dbReference type="ARBA" id="ARBA00023160"/>
    </source>
</evidence>
<dbReference type="PANTHER" id="PTHR43086">
    <property type="entry name" value="VERY-LONG-CHAIN 3-OXOOACYL-COA REDUCTASE"/>
    <property type="match status" value="1"/>
</dbReference>
<evidence type="ECO:0000256" key="2">
    <source>
        <dbReference type="ARBA" id="ARBA00022516"/>
    </source>
</evidence>
<keyword evidence="4 12" id="KW-0256">Endoplasmic reticulum</keyword>
<evidence type="ECO:0000256" key="7">
    <source>
        <dbReference type="ARBA" id="ARBA00022989"/>
    </source>
</evidence>
<evidence type="ECO:0000256" key="1">
    <source>
        <dbReference type="ARBA" id="ARBA00005194"/>
    </source>
</evidence>
<accession>A0AAD9CXV0</accession>
<comment type="pathway">
    <text evidence="1">Lipid metabolism; fatty acid biosynthesis.</text>
</comment>
<dbReference type="InterPro" id="IPR002347">
    <property type="entry name" value="SDR_fam"/>
</dbReference>
<dbReference type="PIRSF" id="PIRSF000126">
    <property type="entry name" value="11-beta-HSD1"/>
    <property type="match status" value="1"/>
</dbReference>
<evidence type="ECO:0000256" key="5">
    <source>
        <dbReference type="ARBA" id="ARBA00022832"/>
    </source>
</evidence>
<keyword evidence="6 12" id="KW-0521">NADP</keyword>
<dbReference type="Proteomes" id="UP001182556">
    <property type="component" value="Unassembled WGS sequence"/>
</dbReference>
<protein>
    <recommendedName>
        <fullName evidence="12">Very-long-chain 3-oxoacyl-CoA reductase</fullName>
        <ecNumber evidence="12">1.1.1.330</ecNumber>
    </recommendedName>
    <alternativeName>
        <fullName evidence="12">3-ketoacyl-CoA reductase</fullName>
        <shortName evidence="12">3-ketoreductase</shortName>
        <shortName evidence="12">KAR</shortName>
    </alternativeName>
    <alternativeName>
        <fullName evidence="12">Microsomal beta-keto-reductase</fullName>
    </alternativeName>
</protein>
<evidence type="ECO:0000256" key="6">
    <source>
        <dbReference type="ARBA" id="ARBA00022857"/>
    </source>
</evidence>
<dbReference type="GO" id="GO:0045703">
    <property type="term" value="F:ketoreductase activity"/>
    <property type="evidence" value="ECO:0007669"/>
    <property type="project" value="UniProtKB-UniRule"/>
</dbReference>
<keyword evidence="3 12" id="KW-0812">Transmembrane</keyword>
<comment type="subcellular location">
    <subcellularLocation>
        <location evidence="12">Endoplasmic reticulum membrane</location>
        <topology evidence="12">Single-pass membrane protein</topology>
    </subcellularLocation>
</comment>
<name>A0AAD9CXV0_PAPLA</name>
<comment type="caution">
    <text evidence="14">The sequence shown here is derived from an EMBL/GenBank/DDBJ whole genome shotgun (WGS) entry which is preliminary data.</text>
</comment>
<keyword evidence="9 12" id="KW-0443">Lipid metabolism</keyword>
<dbReference type="InterPro" id="IPR027533">
    <property type="entry name" value="3_ketoreductase_fungal"/>
</dbReference>
<feature type="binding site" evidence="12">
    <location>
        <position position="221"/>
    </location>
    <ligand>
        <name>substrate</name>
    </ligand>
</feature>
<dbReference type="PROSITE" id="PS00061">
    <property type="entry name" value="ADH_SHORT"/>
    <property type="match status" value="1"/>
</dbReference>
<evidence type="ECO:0000256" key="3">
    <source>
        <dbReference type="ARBA" id="ARBA00022692"/>
    </source>
</evidence>
<dbReference type="InterPro" id="IPR020904">
    <property type="entry name" value="Sc_DH/Rdtase_CS"/>
</dbReference>
<dbReference type="PRINTS" id="PR00080">
    <property type="entry name" value="SDRFAMILY"/>
</dbReference>
<dbReference type="PANTHER" id="PTHR43086:SF2">
    <property type="entry name" value="HYDROXYSTEROID DEHYDROGENASE-LIKE PROTEIN 1"/>
    <property type="match status" value="1"/>
</dbReference>
<evidence type="ECO:0000256" key="12">
    <source>
        <dbReference type="HAMAP-Rule" id="MF_03107"/>
    </source>
</evidence>
<dbReference type="GO" id="GO:0005789">
    <property type="term" value="C:endoplasmic reticulum membrane"/>
    <property type="evidence" value="ECO:0007669"/>
    <property type="project" value="UniProtKB-SubCell"/>
</dbReference>
<keyword evidence="10 12" id="KW-0472">Membrane</keyword>
<keyword evidence="5 12" id="KW-0276">Fatty acid metabolism</keyword>
<gene>
    <name evidence="14" type="ORF">DB88DRAFT_488730</name>
</gene>
<evidence type="ECO:0000313" key="15">
    <source>
        <dbReference type="Proteomes" id="UP001182556"/>
    </source>
</evidence>
<comment type="catalytic activity">
    <reaction evidence="12">
        <text>a very-long-chain (3R)-3-hydroxyacyl-CoA + NADP(+) = a very-long-chain 3-oxoacyl-CoA + NADPH + H(+)</text>
        <dbReference type="Rhea" id="RHEA:48680"/>
        <dbReference type="ChEBI" id="CHEBI:15378"/>
        <dbReference type="ChEBI" id="CHEBI:57783"/>
        <dbReference type="ChEBI" id="CHEBI:58349"/>
        <dbReference type="ChEBI" id="CHEBI:85440"/>
        <dbReference type="ChEBI" id="CHEBI:90725"/>
        <dbReference type="EC" id="1.1.1.330"/>
    </reaction>
</comment>
<comment type="similarity">
    <text evidence="12 13">Belongs to the short-chain dehydrogenases/reductases (SDR) family.</text>
</comment>
<dbReference type="EC" id="1.1.1.330" evidence="12"/>
<dbReference type="GO" id="GO:0030497">
    <property type="term" value="P:fatty acid elongation"/>
    <property type="evidence" value="ECO:0007669"/>
    <property type="project" value="UniProtKB-UniRule"/>
</dbReference>
<evidence type="ECO:0000313" key="14">
    <source>
        <dbReference type="EMBL" id="KAK1923989.1"/>
    </source>
</evidence>
<organism evidence="14 15">
    <name type="scientific">Papiliotrema laurentii</name>
    <name type="common">Cryptococcus laurentii</name>
    <dbReference type="NCBI Taxonomy" id="5418"/>
    <lineage>
        <taxon>Eukaryota</taxon>
        <taxon>Fungi</taxon>
        <taxon>Dikarya</taxon>
        <taxon>Basidiomycota</taxon>
        <taxon>Agaricomycotina</taxon>
        <taxon>Tremellomycetes</taxon>
        <taxon>Tremellales</taxon>
        <taxon>Rhynchogastremaceae</taxon>
        <taxon>Papiliotrema</taxon>
    </lineage>
</organism>
<dbReference type="InterPro" id="IPR036291">
    <property type="entry name" value="NAD(P)-bd_dom_sf"/>
</dbReference>
<comment type="function">
    <text evidence="12">Component of the microsomal membrane bound fatty acid elongation system, which produces the 26-carbon very long-chain fatty acids (VLCFA) from palmitate. Catalyzes the reduction of the 3-ketoacyl-CoA intermediate that is formed in each cycle of fatty acid elongation. VLCFAs serve as precursors for ceramide and sphingolipids.</text>
</comment>
<dbReference type="SUPFAM" id="SSF51735">
    <property type="entry name" value="NAD(P)-binding Rossmann-fold domains"/>
    <property type="match status" value="1"/>
</dbReference>
<dbReference type="CDD" id="cd05356">
    <property type="entry name" value="17beta-HSD1_like_SDR_c"/>
    <property type="match status" value="1"/>
</dbReference>
<feature type="active site" description="Proton acceptor" evidence="12">
    <location>
        <position position="234"/>
    </location>
</feature>
<keyword evidence="8 12" id="KW-0560">Oxidoreductase</keyword>
<evidence type="ECO:0000256" key="13">
    <source>
        <dbReference type="RuleBase" id="RU000363"/>
    </source>
</evidence>
<dbReference type="HAMAP" id="MF_03107">
    <property type="entry name" value="3_ketoreductase"/>
    <property type="match status" value="1"/>
</dbReference>
<evidence type="ECO:0000256" key="9">
    <source>
        <dbReference type="ARBA" id="ARBA00023098"/>
    </source>
</evidence>
<dbReference type="GO" id="GO:0141040">
    <property type="term" value="F:very-long-chain 3-oxoacyl-CoA reductase activity"/>
    <property type="evidence" value="ECO:0007669"/>
    <property type="project" value="UniProtKB-EC"/>
</dbReference>
<dbReference type="EMBL" id="JAODAN010000005">
    <property type="protein sequence ID" value="KAK1923989.1"/>
    <property type="molecule type" value="Genomic_DNA"/>
</dbReference>
<keyword evidence="15" id="KW-1185">Reference proteome</keyword>
<keyword evidence="11 12" id="KW-0275">Fatty acid biosynthesis</keyword>
<evidence type="ECO:0000256" key="10">
    <source>
        <dbReference type="ARBA" id="ARBA00023136"/>
    </source>
</evidence>
<keyword evidence="2 12" id="KW-0444">Lipid biosynthesis</keyword>
<evidence type="ECO:0000256" key="4">
    <source>
        <dbReference type="ARBA" id="ARBA00022824"/>
    </source>
</evidence>
<reference evidence="14" key="1">
    <citation type="submission" date="2023-02" db="EMBL/GenBank/DDBJ databases">
        <title>Identification and recombinant expression of a fungal hydrolase from Papiliotrema laurentii that hydrolyzes apple cutin and clears colloidal polyester polyurethane.</title>
        <authorList>
            <consortium name="DOE Joint Genome Institute"/>
            <person name="Roman V.A."/>
            <person name="Bojanowski C."/>
            <person name="Crable B.R."/>
            <person name="Wagner D.N."/>
            <person name="Hung C.S."/>
            <person name="Nadeau L.J."/>
            <person name="Schratz L."/>
            <person name="Haridas S."/>
            <person name="Pangilinan J."/>
            <person name="Lipzen A."/>
            <person name="Na H."/>
            <person name="Yan M."/>
            <person name="Ng V."/>
            <person name="Grigoriev I.V."/>
            <person name="Spatafora J.W."/>
            <person name="Barlow D."/>
            <person name="Biffinger J."/>
            <person name="Kelley-Loughnane N."/>
            <person name="Varaljay V.A."/>
            <person name="Crookes-Goodson W.J."/>
        </authorList>
    </citation>
    <scope>NUCLEOTIDE SEQUENCE</scope>
    <source>
        <strain evidence="14">5307AH</strain>
    </source>
</reference>